<dbReference type="STRING" id="1036612.A0A1L9T946"/>
<reference evidence="2" key="1">
    <citation type="journal article" date="2017" name="Genome Biol.">
        <title>Comparative genomics reveals high biological diversity and specific adaptations in the industrially and medically important fungal genus Aspergillus.</title>
        <authorList>
            <person name="de Vries R.P."/>
            <person name="Riley R."/>
            <person name="Wiebenga A."/>
            <person name="Aguilar-Osorio G."/>
            <person name="Amillis S."/>
            <person name="Uchima C.A."/>
            <person name="Anderluh G."/>
            <person name="Asadollahi M."/>
            <person name="Askin M."/>
            <person name="Barry K."/>
            <person name="Battaglia E."/>
            <person name="Bayram O."/>
            <person name="Benocci T."/>
            <person name="Braus-Stromeyer S.A."/>
            <person name="Caldana C."/>
            <person name="Canovas D."/>
            <person name="Cerqueira G.C."/>
            <person name="Chen F."/>
            <person name="Chen W."/>
            <person name="Choi C."/>
            <person name="Clum A."/>
            <person name="Dos Santos R.A."/>
            <person name="Damasio A.R."/>
            <person name="Diallinas G."/>
            <person name="Emri T."/>
            <person name="Fekete E."/>
            <person name="Flipphi M."/>
            <person name="Freyberg S."/>
            <person name="Gallo A."/>
            <person name="Gournas C."/>
            <person name="Habgood R."/>
            <person name="Hainaut M."/>
            <person name="Harispe M.L."/>
            <person name="Henrissat B."/>
            <person name="Hilden K.S."/>
            <person name="Hope R."/>
            <person name="Hossain A."/>
            <person name="Karabika E."/>
            <person name="Karaffa L."/>
            <person name="Karanyi Z."/>
            <person name="Krasevec N."/>
            <person name="Kuo A."/>
            <person name="Kusch H."/>
            <person name="LaButti K."/>
            <person name="Lagendijk E.L."/>
            <person name="Lapidus A."/>
            <person name="Levasseur A."/>
            <person name="Lindquist E."/>
            <person name="Lipzen A."/>
            <person name="Logrieco A.F."/>
            <person name="MacCabe A."/>
            <person name="Maekelae M.R."/>
            <person name="Malavazi I."/>
            <person name="Melin P."/>
            <person name="Meyer V."/>
            <person name="Mielnichuk N."/>
            <person name="Miskei M."/>
            <person name="Molnar A.P."/>
            <person name="Mule G."/>
            <person name="Ngan C.Y."/>
            <person name="Orejas M."/>
            <person name="Orosz E."/>
            <person name="Ouedraogo J.P."/>
            <person name="Overkamp K.M."/>
            <person name="Park H.-S."/>
            <person name="Perrone G."/>
            <person name="Piumi F."/>
            <person name="Punt P.J."/>
            <person name="Ram A.F."/>
            <person name="Ramon A."/>
            <person name="Rauscher S."/>
            <person name="Record E."/>
            <person name="Riano-Pachon D.M."/>
            <person name="Robert V."/>
            <person name="Roehrig J."/>
            <person name="Ruller R."/>
            <person name="Salamov A."/>
            <person name="Salih N.S."/>
            <person name="Samson R.A."/>
            <person name="Sandor E."/>
            <person name="Sanguinetti M."/>
            <person name="Schuetze T."/>
            <person name="Sepcic K."/>
            <person name="Shelest E."/>
            <person name="Sherlock G."/>
            <person name="Sophianopoulou V."/>
            <person name="Squina F.M."/>
            <person name="Sun H."/>
            <person name="Susca A."/>
            <person name="Todd R.B."/>
            <person name="Tsang A."/>
            <person name="Unkles S.E."/>
            <person name="van de Wiele N."/>
            <person name="van Rossen-Uffink D."/>
            <person name="Oliveira J.V."/>
            <person name="Vesth T.C."/>
            <person name="Visser J."/>
            <person name="Yu J.-H."/>
            <person name="Zhou M."/>
            <person name="Andersen M.R."/>
            <person name="Archer D.B."/>
            <person name="Baker S.E."/>
            <person name="Benoit I."/>
            <person name="Brakhage A.A."/>
            <person name="Braus G.H."/>
            <person name="Fischer R."/>
            <person name="Frisvad J.C."/>
            <person name="Goldman G.H."/>
            <person name="Houbraken J."/>
            <person name="Oakley B."/>
            <person name="Pocsi I."/>
            <person name="Scazzocchio C."/>
            <person name="Seiboth B."/>
            <person name="vanKuyk P.A."/>
            <person name="Wortman J."/>
            <person name="Dyer P.S."/>
            <person name="Grigoriev I.V."/>
        </authorList>
    </citation>
    <scope>NUCLEOTIDE SEQUENCE [LARGE SCALE GENOMIC DNA]</scope>
    <source>
        <strain evidence="2">CBS 593.65</strain>
    </source>
</reference>
<dbReference type="Proteomes" id="UP000184356">
    <property type="component" value="Unassembled WGS sequence"/>
</dbReference>
<accession>A0A1L9T946</accession>
<dbReference type="OrthoDB" id="5279008at2759"/>
<dbReference type="RefSeq" id="XP_040699752.1">
    <property type="nucleotide sequence ID" value="XM_040845169.1"/>
</dbReference>
<sequence>MVPDYDYCVGVNFESHSPTDSPTLATRLSPTTSSTIPIVVPVIYDCDKFHTVTRMLPANLSLPRIRGVDLADAHFNYMAHNFRFSRLNRLSLNFFTKFLETARSALREMILESICWTSDRRLDGTRTDEQALEAVRVIGLVFDHLRNFSVLVYMKICDWTYQGREISLREMHKPDYRRLVVFDAQEAILSEWIDQLQFTVK</sequence>
<keyword evidence="2" id="KW-1185">Reference proteome</keyword>
<dbReference type="VEuPathDB" id="FungiDB:ASPSYDRAFT_33956"/>
<name>A0A1L9T946_9EURO</name>
<dbReference type="GeneID" id="63761242"/>
<dbReference type="EMBL" id="KV878591">
    <property type="protein sequence ID" value="OJJ55946.1"/>
    <property type="molecule type" value="Genomic_DNA"/>
</dbReference>
<dbReference type="AlphaFoldDB" id="A0A1L9T946"/>
<organism evidence="1 2">
    <name type="scientific">Aspergillus sydowii CBS 593.65</name>
    <dbReference type="NCBI Taxonomy" id="1036612"/>
    <lineage>
        <taxon>Eukaryota</taxon>
        <taxon>Fungi</taxon>
        <taxon>Dikarya</taxon>
        <taxon>Ascomycota</taxon>
        <taxon>Pezizomycotina</taxon>
        <taxon>Eurotiomycetes</taxon>
        <taxon>Eurotiomycetidae</taxon>
        <taxon>Eurotiales</taxon>
        <taxon>Aspergillaceae</taxon>
        <taxon>Aspergillus</taxon>
        <taxon>Aspergillus subgen. Nidulantes</taxon>
    </lineage>
</organism>
<evidence type="ECO:0000313" key="2">
    <source>
        <dbReference type="Proteomes" id="UP000184356"/>
    </source>
</evidence>
<gene>
    <name evidence="1" type="ORF">ASPSYDRAFT_33956</name>
</gene>
<proteinExistence type="predicted"/>
<evidence type="ECO:0000313" key="1">
    <source>
        <dbReference type="EMBL" id="OJJ55946.1"/>
    </source>
</evidence>
<protein>
    <submittedName>
        <fullName evidence="1">Uncharacterized protein</fullName>
    </submittedName>
</protein>